<feature type="compositionally biased region" description="Basic and acidic residues" evidence="1">
    <location>
        <begin position="83"/>
        <end position="92"/>
    </location>
</feature>
<dbReference type="EMBL" id="JBJUIK010000002">
    <property type="protein sequence ID" value="KAL3535327.1"/>
    <property type="molecule type" value="Genomic_DNA"/>
</dbReference>
<proteinExistence type="predicted"/>
<keyword evidence="4" id="KW-1185">Reference proteome</keyword>
<evidence type="ECO:0000313" key="4">
    <source>
        <dbReference type="Proteomes" id="UP001630127"/>
    </source>
</evidence>
<reference evidence="3 4" key="1">
    <citation type="submission" date="2024-11" db="EMBL/GenBank/DDBJ databases">
        <title>A near-complete genome assembly of Cinchona calisaya.</title>
        <authorList>
            <person name="Lian D.C."/>
            <person name="Zhao X.W."/>
            <person name="Wei L."/>
        </authorList>
    </citation>
    <scope>NUCLEOTIDE SEQUENCE [LARGE SCALE GENOMIC DNA]</scope>
    <source>
        <tissue evidence="3">Nenye</tissue>
    </source>
</reference>
<keyword evidence="2" id="KW-0472">Membrane</keyword>
<feature type="region of interest" description="Disordered" evidence="1">
    <location>
        <begin position="83"/>
        <end position="161"/>
    </location>
</feature>
<evidence type="ECO:0000256" key="2">
    <source>
        <dbReference type="SAM" id="Phobius"/>
    </source>
</evidence>
<organism evidence="3 4">
    <name type="scientific">Cinchona calisaya</name>
    <dbReference type="NCBI Taxonomy" id="153742"/>
    <lineage>
        <taxon>Eukaryota</taxon>
        <taxon>Viridiplantae</taxon>
        <taxon>Streptophyta</taxon>
        <taxon>Embryophyta</taxon>
        <taxon>Tracheophyta</taxon>
        <taxon>Spermatophyta</taxon>
        <taxon>Magnoliopsida</taxon>
        <taxon>eudicotyledons</taxon>
        <taxon>Gunneridae</taxon>
        <taxon>Pentapetalae</taxon>
        <taxon>asterids</taxon>
        <taxon>lamiids</taxon>
        <taxon>Gentianales</taxon>
        <taxon>Rubiaceae</taxon>
        <taxon>Cinchonoideae</taxon>
        <taxon>Cinchoneae</taxon>
        <taxon>Cinchona</taxon>
    </lineage>
</organism>
<feature type="compositionally biased region" description="Acidic residues" evidence="1">
    <location>
        <begin position="97"/>
        <end position="106"/>
    </location>
</feature>
<evidence type="ECO:0000313" key="3">
    <source>
        <dbReference type="EMBL" id="KAL3535327.1"/>
    </source>
</evidence>
<evidence type="ECO:0000256" key="1">
    <source>
        <dbReference type="SAM" id="MobiDB-lite"/>
    </source>
</evidence>
<keyword evidence="2" id="KW-0812">Transmembrane</keyword>
<feature type="transmembrane region" description="Helical" evidence="2">
    <location>
        <begin position="31"/>
        <end position="51"/>
    </location>
</feature>
<feature type="compositionally biased region" description="Polar residues" evidence="1">
    <location>
        <begin position="129"/>
        <end position="149"/>
    </location>
</feature>
<gene>
    <name evidence="3" type="ORF">ACH5RR_003788</name>
</gene>
<protein>
    <submittedName>
        <fullName evidence="3">Uncharacterized protein</fullName>
    </submittedName>
</protein>
<keyword evidence="2" id="KW-1133">Transmembrane helix</keyword>
<dbReference type="Proteomes" id="UP001630127">
    <property type="component" value="Unassembled WGS sequence"/>
</dbReference>
<accession>A0ABD3AVQ5</accession>
<dbReference type="AlphaFoldDB" id="A0ABD3AVQ5"/>
<name>A0ABD3AVQ5_9GENT</name>
<comment type="caution">
    <text evidence="3">The sequence shown here is derived from an EMBL/GenBank/DDBJ whole genome shotgun (WGS) entry which is preliminary data.</text>
</comment>
<sequence>MTALELKNFGPKYSSYNQSDSINKRSQGLTAFNFGGLFIIIASALMFALFCSETSVGRRLTDMVTQYSHRCFFFLSFRGNESRVKSLDHPDSSGDSSIEDEQDSNDSDQLNLDDSSRPGMANESDERNISNSARDGQENQMSEVQLSEQKNIDVAARQISS</sequence>